<name>A0A1G7NFG6_9BACT</name>
<proteinExistence type="predicted"/>
<feature type="region of interest" description="Disordered" evidence="1">
    <location>
        <begin position="25"/>
        <end position="89"/>
    </location>
</feature>
<sequence>MRNMLACILVLGLATGGCAWFGGDTEQKDVPPAQPQEQAAAPAPAPEPPAPTKAGKKVDAKTAKAEKAAKAKAEKAAKTKAGKSAPKGETQIAAELDMVGHRLVAQASRTVVPSKAEKEVRQQGKDYVATYVDVDTSNVSTELRPGTKGQYVGFVRYHENVFECRGKSRKEALTASCEQVKSRRLNELIRYDGSSWQY</sequence>
<feature type="compositionally biased region" description="Basic and acidic residues" evidence="1">
    <location>
        <begin position="56"/>
        <end position="77"/>
    </location>
</feature>
<feature type="signal peptide" evidence="2">
    <location>
        <begin position="1"/>
        <end position="19"/>
    </location>
</feature>
<protein>
    <recommendedName>
        <fullName evidence="5">Translation initiation factor 2</fullName>
    </recommendedName>
</protein>
<reference evidence="4" key="1">
    <citation type="submission" date="2016-10" db="EMBL/GenBank/DDBJ databases">
        <authorList>
            <person name="Varghese N."/>
            <person name="Submissions S."/>
        </authorList>
    </citation>
    <scope>NUCLEOTIDE SEQUENCE [LARGE SCALE GENOMIC DNA]</scope>
    <source>
        <strain evidence="4">KHC7</strain>
    </source>
</reference>
<dbReference type="RefSeq" id="WP_092154094.1">
    <property type="nucleotide sequence ID" value="NZ_FNBX01000011.1"/>
</dbReference>
<feature type="chain" id="PRO_5011672439" description="Translation initiation factor 2" evidence="2">
    <location>
        <begin position="20"/>
        <end position="198"/>
    </location>
</feature>
<evidence type="ECO:0000313" key="3">
    <source>
        <dbReference type="EMBL" id="SDF72667.1"/>
    </source>
</evidence>
<evidence type="ECO:0008006" key="5">
    <source>
        <dbReference type="Google" id="ProtNLM"/>
    </source>
</evidence>
<evidence type="ECO:0000256" key="2">
    <source>
        <dbReference type="SAM" id="SignalP"/>
    </source>
</evidence>
<dbReference type="Proteomes" id="UP000199355">
    <property type="component" value="Unassembled WGS sequence"/>
</dbReference>
<gene>
    <name evidence="3" type="ORF">SAMN05192586_11168</name>
</gene>
<accession>A0A1G7NFG6</accession>
<dbReference type="OrthoDB" id="5460391at2"/>
<keyword evidence="2" id="KW-0732">Signal</keyword>
<evidence type="ECO:0000256" key="1">
    <source>
        <dbReference type="SAM" id="MobiDB-lite"/>
    </source>
</evidence>
<keyword evidence="4" id="KW-1185">Reference proteome</keyword>
<organism evidence="3 4">
    <name type="scientific">Desulfovibrio legallii</name>
    <dbReference type="NCBI Taxonomy" id="571438"/>
    <lineage>
        <taxon>Bacteria</taxon>
        <taxon>Pseudomonadati</taxon>
        <taxon>Thermodesulfobacteriota</taxon>
        <taxon>Desulfovibrionia</taxon>
        <taxon>Desulfovibrionales</taxon>
        <taxon>Desulfovibrionaceae</taxon>
        <taxon>Desulfovibrio</taxon>
    </lineage>
</organism>
<dbReference type="PROSITE" id="PS51257">
    <property type="entry name" value="PROKAR_LIPOPROTEIN"/>
    <property type="match status" value="1"/>
</dbReference>
<evidence type="ECO:0000313" key="4">
    <source>
        <dbReference type="Proteomes" id="UP000199355"/>
    </source>
</evidence>
<dbReference type="AlphaFoldDB" id="A0A1G7NFG6"/>
<dbReference type="EMBL" id="FNBX01000011">
    <property type="protein sequence ID" value="SDF72667.1"/>
    <property type="molecule type" value="Genomic_DNA"/>
</dbReference>